<dbReference type="EMBL" id="JACIDW010000021">
    <property type="protein sequence ID" value="MBB3966727.1"/>
    <property type="molecule type" value="Genomic_DNA"/>
</dbReference>
<reference evidence="2 3" key="1">
    <citation type="submission" date="2020-08" db="EMBL/GenBank/DDBJ databases">
        <title>Genomic Encyclopedia of Type Strains, Phase IV (KMG-IV): sequencing the most valuable type-strain genomes for metagenomic binning, comparative biology and taxonomic classification.</title>
        <authorList>
            <person name="Goeker M."/>
        </authorList>
    </citation>
    <scope>NUCLEOTIDE SEQUENCE [LARGE SCALE GENOMIC DNA]</scope>
    <source>
        <strain evidence="2 3">DSM 26575</strain>
    </source>
</reference>
<feature type="region of interest" description="Disordered" evidence="1">
    <location>
        <begin position="1"/>
        <end position="22"/>
    </location>
</feature>
<comment type="caution">
    <text evidence="2">The sequence shown here is derived from an EMBL/GenBank/DDBJ whole genome shotgun (WGS) entry which is preliminary data.</text>
</comment>
<evidence type="ECO:0000256" key="1">
    <source>
        <dbReference type="SAM" id="MobiDB-lite"/>
    </source>
</evidence>
<dbReference type="GO" id="GO:0016740">
    <property type="term" value="F:transferase activity"/>
    <property type="evidence" value="ECO:0007669"/>
    <property type="project" value="UniProtKB-KW"/>
</dbReference>
<dbReference type="Proteomes" id="UP000582090">
    <property type="component" value="Unassembled WGS sequence"/>
</dbReference>
<evidence type="ECO:0000313" key="3">
    <source>
        <dbReference type="Proteomes" id="UP000582090"/>
    </source>
</evidence>
<evidence type="ECO:0000313" key="2">
    <source>
        <dbReference type="EMBL" id="MBB3966727.1"/>
    </source>
</evidence>
<dbReference type="SUPFAM" id="SSF56112">
    <property type="entry name" value="Protein kinase-like (PK-like)"/>
    <property type="match status" value="1"/>
</dbReference>
<gene>
    <name evidence="2" type="ORF">GGQ67_004417</name>
</gene>
<dbReference type="RefSeq" id="WP_343056537.1">
    <property type="nucleotide sequence ID" value="NZ_JACIDW010000021.1"/>
</dbReference>
<accession>A0A7W6CXM3</accession>
<sequence length="284" mass="31499">MANDQDLANDPRHPTTDRDLLARSGLGEEDVPVLIAALLRGSKRVERVALSGGAVWIKRYGTERASRWMVLQRMLANLIRAPFLRPSPILADEGMAGREIRRLAQFSSHDVPTARVIYSSGAAVVFSDAGDTVDRQLHHVLNNDPVAHDDMLVHCAAELGRLHAKGLCHGRPYPRDMFLKDGRIGFMDFEEEPDRVMPLEVAQARDIWLLFLQVATRAKLGGETHDRAYKAWAEVAPPAAVAELRKLTGFLGGFLSAARLIGRVHMGSDLRRFIVATSYLKHVS</sequence>
<organism evidence="2 3">
    <name type="scientific">Rhizobium metallidurans</name>
    <dbReference type="NCBI Taxonomy" id="1265931"/>
    <lineage>
        <taxon>Bacteria</taxon>
        <taxon>Pseudomonadati</taxon>
        <taxon>Pseudomonadota</taxon>
        <taxon>Alphaproteobacteria</taxon>
        <taxon>Hyphomicrobiales</taxon>
        <taxon>Rhizobiaceae</taxon>
        <taxon>Rhizobium/Agrobacterium group</taxon>
        <taxon>Rhizobium</taxon>
    </lineage>
</organism>
<keyword evidence="2" id="KW-0808">Transferase</keyword>
<name>A0A7W6CXM3_9HYPH</name>
<dbReference type="InterPro" id="IPR011009">
    <property type="entry name" value="Kinase-like_dom_sf"/>
</dbReference>
<proteinExistence type="predicted"/>
<protein>
    <submittedName>
        <fullName evidence="2">tRNA A-37 threonylcarbamoyl transferase component Bud32</fullName>
    </submittedName>
</protein>
<feature type="compositionally biased region" description="Basic and acidic residues" evidence="1">
    <location>
        <begin position="9"/>
        <end position="21"/>
    </location>
</feature>
<keyword evidence="3" id="KW-1185">Reference proteome</keyword>
<dbReference type="AlphaFoldDB" id="A0A7W6CXM3"/>